<gene>
    <name evidence="2" type="ORF">FK492_17255</name>
</gene>
<dbReference type="EMBL" id="VICF01000007">
    <property type="protein sequence ID" value="TQC70912.1"/>
    <property type="molecule type" value="Genomic_DNA"/>
</dbReference>
<name>A0ABY2ZY88_9GAMM</name>
<organism evidence="2 3">
    <name type="scientific">Pantoea dispersa</name>
    <dbReference type="NCBI Taxonomy" id="59814"/>
    <lineage>
        <taxon>Bacteria</taxon>
        <taxon>Pseudomonadati</taxon>
        <taxon>Pseudomonadota</taxon>
        <taxon>Gammaproteobacteria</taxon>
        <taxon>Enterobacterales</taxon>
        <taxon>Erwiniaceae</taxon>
        <taxon>Pantoea</taxon>
    </lineage>
</organism>
<dbReference type="RefSeq" id="WP_132466392.1">
    <property type="nucleotide sequence ID" value="NZ_CP045216.1"/>
</dbReference>
<feature type="compositionally biased region" description="Basic and acidic residues" evidence="1">
    <location>
        <begin position="48"/>
        <end position="64"/>
    </location>
</feature>
<feature type="region of interest" description="Disordered" evidence="1">
    <location>
        <begin position="42"/>
        <end position="64"/>
    </location>
</feature>
<evidence type="ECO:0008006" key="4">
    <source>
        <dbReference type="Google" id="ProtNLM"/>
    </source>
</evidence>
<dbReference type="Proteomes" id="UP000319715">
    <property type="component" value="Unassembled WGS sequence"/>
</dbReference>
<sequence length="64" mass="7520">MELSSCIDNPKVKRDGLSVKRKFCTGQNAGYLRQQKIRAKGKIKRRYQAGERLNRKDGSFYRRN</sequence>
<reference evidence="2 3" key="1">
    <citation type="submission" date="2019-06" db="EMBL/GenBank/DDBJ databases">
        <title>Pantoea dispersa Assembly.</title>
        <authorList>
            <person name="Wang J."/>
        </authorList>
    </citation>
    <scope>NUCLEOTIDE SEQUENCE [LARGE SCALE GENOMIC DNA]</scope>
    <source>
        <strain evidence="3">bio</strain>
    </source>
</reference>
<evidence type="ECO:0000256" key="1">
    <source>
        <dbReference type="SAM" id="MobiDB-lite"/>
    </source>
</evidence>
<protein>
    <recommendedName>
        <fullName evidence="4">Ribosome alternative rescue factor ArfA</fullName>
    </recommendedName>
</protein>
<comment type="caution">
    <text evidence="2">The sequence shown here is derived from an EMBL/GenBank/DDBJ whole genome shotgun (WGS) entry which is preliminary data.</text>
</comment>
<accession>A0ABY2ZY88</accession>
<proteinExistence type="predicted"/>
<evidence type="ECO:0000313" key="2">
    <source>
        <dbReference type="EMBL" id="TQC70912.1"/>
    </source>
</evidence>
<evidence type="ECO:0000313" key="3">
    <source>
        <dbReference type="Proteomes" id="UP000319715"/>
    </source>
</evidence>
<keyword evidence="3" id="KW-1185">Reference proteome</keyword>